<dbReference type="Pfam" id="PF23159">
    <property type="entry name" value="WHD_Rok"/>
    <property type="match status" value="1"/>
</dbReference>
<dbReference type="InterPro" id="IPR058971">
    <property type="entry name" value="Rok_N_oligomerisation"/>
</dbReference>
<dbReference type="PATRIC" id="fig|1396.535.peg.6062"/>
<dbReference type="Proteomes" id="UP000076482">
    <property type="component" value="Unassembled WGS sequence"/>
</dbReference>
<evidence type="ECO:0000259" key="3">
    <source>
        <dbReference type="Pfam" id="PF26513"/>
    </source>
</evidence>
<name>A0A164LEZ0_BACCE</name>
<comment type="caution">
    <text evidence="4">The sequence shown here is derived from an EMBL/GenBank/DDBJ whole genome shotgun (WGS) entry which is preliminary data.</text>
</comment>
<proteinExistence type="predicted"/>
<gene>
    <name evidence="4" type="ORF">B4088_5489</name>
</gene>
<evidence type="ECO:0000256" key="1">
    <source>
        <dbReference type="SAM" id="MobiDB-lite"/>
    </source>
</evidence>
<feature type="domain" description="Repressor Rok winged helix" evidence="2">
    <location>
        <begin position="87"/>
        <end position="142"/>
    </location>
</feature>
<dbReference type="RefSeq" id="WP_063263005.1">
    <property type="nucleotide sequence ID" value="NZ_LJKE01000104.1"/>
</dbReference>
<organism evidence="4 5">
    <name type="scientific">Bacillus cereus</name>
    <dbReference type="NCBI Taxonomy" id="1396"/>
    <lineage>
        <taxon>Bacteria</taxon>
        <taxon>Bacillati</taxon>
        <taxon>Bacillota</taxon>
        <taxon>Bacilli</taxon>
        <taxon>Bacillales</taxon>
        <taxon>Bacillaceae</taxon>
        <taxon>Bacillus</taxon>
        <taxon>Bacillus cereus group</taxon>
    </lineage>
</organism>
<protein>
    <submittedName>
        <fullName evidence="4">Uncharacterized protein</fullName>
    </submittedName>
</protein>
<sequence length="155" mass="18339">MPFNEREAMKLRLQQIDKSEERILLQYKKERESIFNRLRELDELSLENNTNTNNQSKKTISHEKNSTKKRKSVGRPKKDAKLTNEDKVAIKFLKYQTAAIGGADIMQELYNKTGINIRNTTYFMDNLMALEPRVKKPYRGLYIYEHDDLHVEKNT</sequence>
<feature type="domain" description="Rok N-terminal oligomerisation" evidence="3">
    <location>
        <begin position="3"/>
        <end position="42"/>
    </location>
</feature>
<evidence type="ECO:0000259" key="2">
    <source>
        <dbReference type="Pfam" id="PF23159"/>
    </source>
</evidence>
<dbReference type="AlphaFoldDB" id="A0A164LEZ0"/>
<dbReference type="InterPro" id="IPR056984">
    <property type="entry name" value="WH_Rok"/>
</dbReference>
<feature type="region of interest" description="Disordered" evidence="1">
    <location>
        <begin position="46"/>
        <end position="80"/>
    </location>
</feature>
<dbReference type="EMBL" id="LJKE01000104">
    <property type="protein sequence ID" value="KZD55744.1"/>
    <property type="molecule type" value="Genomic_DNA"/>
</dbReference>
<evidence type="ECO:0000313" key="5">
    <source>
        <dbReference type="Proteomes" id="UP000076482"/>
    </source>
</evidence>
<evidence type="ECO:0000313" key="4">
    <source>
        <dbReference type="EMBL" id="KZD55744.1"/>
    </source>
</evidence>
<reference evidence="4 5" key="1">
    <citation type="submission" date="2015-09" db="EMBL/GenBank/DDBJ databases">
        <title>Bacillus cereus food isolates.</title>
        <authorList>
            <person name="Boekhorst J."/>
        </authorList>
    </citation>
    <scope>NUCLEOTIDE SEQUENCE [LARGE SCALE GENOMIC DNA]</scope>
    <source>
        <strain evidence="4 5">B4088</strain>
    </source>
</reference>
<accession>A0A164LEZ0</accession>
<dbReference type="Pfam" id="PF26513">
    <property type="entry name" value="Rok_N"/>
    <property type="match status" value="1"/>
</dbReference>